<accession>A0ABD0Y848</accession>
<sequence>MAPKRRNMFYENKKQETTEIGLHKYLRASLHMYDVLDVCGYDAGYSFTSYSYGTSGAYLGNPNVFIRLDSVDSGSYATIDTCHVKEAAPPSSAVTVSPYATTYVTSDPLTSQVTHHIYSNPQSTVSYSTSHNKQQRVRDNWNVILTMLNDILWDKIIRRWPRDLLVE</sequence>
<keyword evidence="2" id="KW-1185">Reference proteome</keyword>
<dbReference type="Proteomes" id="UP001558652">
    <property type="component" value="Unassembled WGS sequence"/>
</dbReference>
<gene>
    <name evidence="1" type="ORF">AAG570_002620</name>
</gene>
<reference evidence="1 2" key="1">
    <citation type="submission" date="2024-07" db="EMBL/GenBank/DDBJ databases">
        <title>Chromosome-level genome assembly of the water stick insect Ranatra chinensis (Heteroptera: Nepidae).</title>
        <authorList>
            <person name="Liu X."/>
        </authorList>
    </citation>
    <scope>NUCLEOTIDE SEQUENCE [LARGE SCALE GENOMIC DNA]</scope>
    <source>
        <strain evidence="1">Cailab_2021Rc</strain>
        <tissue evidence="1">Muscle</tissue>
    </source>
</reference>
<evidence type="ECO:0000313" key="2">
    <source>
        <dbReference type="Proteomes" id="UP001558652"/>
    </source>
</evidence>
<comment type="caution">
    <text evidence="1">The sequence shown here is derived from an EMBL/GenBank/DDBJ whole genome shotgun (WGS) entry which is preliminary data.</text>
</comment>
<organism evidence="1 2">
    <name type="scientific">Ranatra chinensis</name>
    <dbReference type="NCBI Taxonomy" id="642074"/>
    <lineage>
        <taxon>Eukaryota</taxon>
        <taxon>Metazoa</taxon>
        <taxon>Ecdysozoa</taxon>
        <taxon>Arthropoda</taxon>
        <taxon>Hexapoda</taxon>
        <taxon>Insecta</taxon>
        <taxon>Pterygota</taxon>
        <taxon>Neoptera</taxon>
        <taxon>Paraneoptera</taxon>
        <taxon>Hemiptera</taxon>
        <taxon>Heteroptera</taxon>
        <taxon>Panheteroptera</taxon>
        <taxon>Nepomorpha</taxon>
        <taxon>Nepidae</taxon>
        <taxon>Ranatrinae</taxon>
        <taxon>Ranatra</taxon>
    </lineage>
</organism>
<evidence type="ECO:0000313" key="1">
    <source>
        <dbReference type="EMBL" id="KAL1123543.1"/>
    </source>
</evidence>
<name>A0ABD0Y848_9HEMI</name>
<dbReference type="EMBL" id="JBFDAA010000012">
    <property type="protein sequence ID" value="KAL1123543.1"/>
    <property type="molecule type" value="Genomic_DNA"/>
</dbReference>
<dbReference type="AlphaFoldDB" id="A0ABD0Y848"/>
<protein>
    <submittedName>
        <fullName evidence="1">Uncharacterized protein</fullName>
    </submittedName>
</protein>
<proteinExistence type="predicted"/>